<evidence type="ECO:0000256" key="1">
    <source>
        <dbReference type="ARBA" id="ARBA00022741"/>
    </source>
</evidence>
<reference evidence="4 5" key="1">
    <citation type="submission" date="2016-10" db="EMBL/GenBank/DDBJ databases">
        <authorList>
            <person name="Cai Z."/>
        </authorList>
    </citation>
    <scope>NUCLEOTIDE SEQUENCE [LARGE SCALE GENOMIC DNA]</scope>
    <source>
        <strain evidence="4 5">CGMCC 1.10826</strain>
    </source>
</reference>
<accession>A0A2Y9AQR2</accession>
<keyword evidence="2" id="KW-0067">ATP-binding</keyword>
<dbReference type="PROSITE" id="PS50043">
    <property type="entry name" value="HTH_LUXR_2"/>
    <property type="match status" value="1"/>
</dbReference>
<dbReference type="GO" id="GO:0003677">
    <property type="term" value="F:DNA binding"/>
    <property type="evidence" value="ECO:0007669"/>
    <property type="project" value="InterPro"/>
</dbReference>
<dbReference type="InterPro" id="IPR036388">
    <property type="entry name" value="WH-like_DNA-bd_sf"/>
</dbReference>
<evidence type="ECO:0000313" key="4">
    <source>
        <dbReference type="EMBL" id="SSA44817.1"/>
    </source>
</evidence>
<dbReference type="GO" id="GO:0006355">
    <property type="term" value="P:regulation of DNA-templated transcription"/>
    <property type="evidence" value="ECO:0007669"/>
    <property type="project" value="InterPro"/>
</dbReference>
<dbReference type="Proteomes" id="UP000250222">
    <property type="component" value="Unassembled WGS sequence"/>
</dbReference>
<dbReference type="RefSeq" id="WP_110853081.1">
    <property type="nucleotide sequence ID" value="NZ_QKLZ01000010.1"/>
</dbReference>
<dbReference type="AlphaFoldDB" id="A0A2Y9AQR2"/>
<dbReference type="InterPro" id="IPR016032">
    <property type="entry name" value="Sig_transdc_resp-reg_C-effctor"/>
</dbReference>
<proteinExistence type="predicted"/>
<keyword evidence="5" id="KW-1185">Reference proteome</keyword>
<dbReference type="GO" id="GO:0004016">
    <property type="term" value="F:adenylate cyclase activity"/>
    <property type="evidence" value="ECO:0007669"/>
    <property type="project" value="TreeGrafter"/>
</dbReference>
<evidence type="ECO:0000259" key="3">
    <source>
        <dbReference type="PROSITE" id="PS50043"/>
    </source>
</evidence>
<evidence type="ECO:0000256" key="2">
    <source>
        <dbReference type="ARBA" id="ARBA00022840"/>
    </source>
</evidence>
<dbReference type="PRINTS" id="PR00038">
    <property type="entry name" value="HTHLUXR"/>
</dbReference>
<dbReference type="CDD" id="cd06170">
    <property type="entry name" value="LuxR_C_like"/>
    <property type="match status" value="1"/>
</dbReference>
<dbReference type="InterPro" id="IPR027417">
    <property type="entry name" value="P-loop_NTPase"/>
</dbReference>
<dbReference type="PROSITE" id="PS00622">
    <property type="entry name" value="HTH_LUXR_1"/>
    <property type="match status" value="1"/>
</dbReference>
<keyword evidence="1" id="KW-0547">Nucleotide-binding</keyword>
<protein>
    <submittedName>
        <fullName evidence="4">Regulatory protein, luxR family</fullName>
    </submittedName>
</protein>
<dbReference type="InterPro" id="IPR000792">
    <property type="entry name" value="Tscrpt_reg_LuxR_C"/>
</dbReference>
<gene>
    <name evidence="4" type="ORF">SAMN05216184_110108</name>
</gene>
<sequence>MAGIVGRRAECDAVDHLLAGAHAGRSGALLIRGEAGIGKTALLEYARDTAASRLRVENAVGVESETQFAFAGLHQLCAPLLDHAGVLSEPQQTALDIAFGRQEGATPDRFLVGLAALHLLAEAAEEAPLLCLIDDAQWLDQASAQVLAFVARRVAAERMALVLALRDPTDGDVRPFAGLPELHLDGLSAGDARALLAAEVRAPLDVLVRDRIVAEARGNPLALLELPRSAPAHQLAGGFDVPEVLSVPRRVEESFRRRSATLPADTQRLLLLAAADPTGDVALLWRGAAHLGIAADEASLPAEAAGLLEIGSRVRFRHPLVRSAVYRAATAPDQRRAHGALAVATDSRSDPDRRAWHRARAVLGTDEAAAAELERSAGRVRAHGGLAAAAAFLQLAAELTPDPAARATRALEAAHAKHDAGASDAALELVSMAASGPLDALQRARLELLRARIAFHQTRGSDMPGMLLDVAKTLVPLDPALARETYLHALDAAIHAGYLARGRGLPEAAEAARDAPASPGQSRPVDLLLTGLATRYTQGFEESVPALQRALDMFVQREPGVEDDDRQWLWLACHVASMLWDDEALYVLAGRAVRLAREAGAMSTLPAALNAVASILVLTGELARSSELAAEEAAITQLTGAPPLPNARLMLSAWSGRRLETVDRYDAMVKEATERGEGGNVGLAQATLAALHNGLGNFAEGLAAAAPPCDHDDLAYSSLALPELVEAAVRAGEPERAAAAAEQLSSRARASGTDFALGLAARSRGLTTIGPAAEDHYREAIVRLTSCRWAVFLARTHLVYGEWLRRQGRRQDAGDQLRTAHQQLSDMGIEAYAERAARELRALGEHPRARTPGAASSLTPQEAQIARLVATGATSREVATQLFLSPRTIESHLRNIFRKLGITSRRQLDAAQLP</sequence>
<dbReference type="InterPro" id="IPR041664">
    <property type="entry name" value="AAA_16"/>
</dbReference>
<evidence type="ECO:0000313" key="5">
    <source>
        <dbReference type="Proteomes" id="UP000250222"/>
    </source>
</evidence>
<dbReference type="SUPFAM" id="SSF52540">
    <property type="entry name" value="P-loop containing nucleoside triphosphate hydrolases"/>
    <property type="match status" value="1"/>
</dbReference>
<dbReference type="GO" id="GO:0005737">
    <property type="term" value="C:cytoplasm"/>
    <property type="evidence" value="ECO:0007669"/>
    <property type="project" value="TreeGrafter"/>
</dbReference>
<name>A0A2Y9AQR2_9MICO</name>
<dbReference type="EMBL" id="UETB01000010">
    <property type="protein sequence ID" value="SSA44817.1"/>
    <property type="molecule type" value="Genomic_DNA"/>
</dbReference>
<dbReference type="Pfam" id="PF00196">
    <property type="entry name" value="GerE"/>
    <property type="match status" value="1"/>
</dbReference>
<organism evidence="4 5">
    <name type="scientific">Georgenia satyanarayanai</name>
    <dbReference type="NCBI Taxonomy" id="860221"/>
    <lineage>
        <taxon>Bacteria</taxon>
        <taxon>Bacillati</taxon>
        <taxon>Actinomycetota</taxon>
        <taxon>Actinomycetes</taxon>
        <taxon>Micrococcales</taxon>
        <taxon>Bogoriellaceae</taxon>
        <taxon>Georgenia</taxon>
    </lineage>
</organism>
<dbReference type="OrthoDB" id="483at2"/>
<dbReference type="PANTHER" id="PTHR16305:SF35">
    <property type="entry name" value="TRANSCRIPTIONAL ACTIVATOR DOMAIN"/>
    <property type="match status" value="1"/>
</dbReference>
<feature type="domain" description="HTH luxR-type" evidence="3">
    <location>
        <begin position="851"/>
        <end position="914"/>
    </location>
</feature>
<dbReference type="Pfam" id="PF13191">
    <property type="entry name" value="AAA_16"/>
    <property type="match status" value="1"/>
</dbReference>
<dbReference type="GO" id="GO:0005524">
    <property type="term" value="F:ATP binding"/>
    <property type="evidence" value="ECO:0007669"/>
    <property type="project" value="UniProtKB-KW"/>
</dbReference>
<dbReference type="Gene3D" id="1.10.10.10">
    <property type="entry name" value="Winged helix-like DNA-binding domain superfamily/Winged helix DNA-binding domain"/>
    <property type="match status" value="1"/>
</dbReference>
<dbReference type="SUPFAM" id="SSF46894">
    <property type="entry name" value="C-terminal effector domain of the bipartite response regulators"/>
    <property type="match status" value="1"/>
</dbReference>
<dbReference type="SMART" id="SM00421">
    <property type="entry name" value="HTH_LUXR"/>
    <property type="match status" value="1"/>
</dbReference>
<dbReference type="PANTHER" id="PTHR16305">
    <property type="entry name" value="TESTICULAR SOLUBLE ADENYLYL CYCLASE"/>
    <property type="match status" value="1"/>
</dbReference>